<dbReference type="SMART" id="SM00473">
    <property type="entry name" value="PAN_AP"/>
    <property type="match status" value="1"/>
</dbReference>
<comment type="caution">
    <text evidence="15">The sequence shown here is derived from an EMBL/GenBank/DDBJ whole genome shotgun (WGS) entry which is preliminary data.</text>
</comment>
<dbReference type="OrthoDB" id="679597at2759"/>
<dbReference type="InterPro" id="IPR036426">
    <property type="entry name" value="Bulb-type_lectin_dom_sf"/>
</dbReference>
<dbReference type="Pfam" id="PF00954">
    <property type="entry name" value="S_locus_glycop"/>
    <property type="match status" value="1"/>
</dbReference>
<dbReference type="CDD" id="cd01098">
    <property type="entry name" value="PAN_AP_plant"/>
    <property type="match status" value="1"/>
</dbReference>
<dbReference type="Proteomes" id="UP000652761">
    <property type="component" value="Unassembled WGS sequence"/>
</dbReference>
<dbReference type="InterPro" id="IPR000742">
    <property type="entry name" value="EGF"/>
</dbReference>
<dbReference type="InterPro" id="IPR003609">
    <property type="entry name" value="Pan_app"/>
</dbReference>
<reference evidence="15" key="1">
    <citation type="submission" date="2017-07" db="EMBL/GenBank/DDBJ databases">
        <title>Taro Niue Genome Assembly and Annotation.</title>
        <authorList>
            <person name="Atibalentja N."/>
            <person name="Keating K."/>
            <person name="Fields C.J."/>
        </authorList>
    </citation>
    <scope>NUCLEOTIDE SEQUENCE</scope>
    <source>
        <strain evidence="15">Niue_2</strain>
        <tissue evidence="15">Leaf</tissue>
    </source>
</reference>
<accession>A0A843XMY9</accession>
<dbReference type="GO" id="GO:0048544">
    <property type="term" value="P:recognition of pollen"/>
    <property type="evidence" value="ECO:0007669"/>
    <property type="project" value="InterPro"/>
</dbReference>
<evidence type="ECO:0000256" key="2">
    <source>
        <dbReference type="ARBA" id="ARBA00012513"/>
    </source>
</evidence>
<evidence type="ECO:0000259" key="12">
    <source>
        <dbReference type="PROSITE" id="PS50026"/>
    </source>
</evidence>
<keyword evidence="10" id="KW-0245">EGF-like domain</keyword>
<feature type="domain" description="Bulb-type lectin" evidence="13">
    <location>
        <begin position="27"/>
        <end position="150"/>
    </location>
</feature>
<evidence type="ECO:0000256" key="6">
    <source>
        <dbReference type="ARBA" id="ARBA00023035"/>
    </source>
</evidence>
<dbReference type="GO" id="GO:0004674">
    <property type="term" value="F:protein serine/threonine kinase activity"/>
    <property type="evidence" value="ECO:0007669"/>
    <property type="project" value="UniProtKB-EC"/>
</dbReference>
<dbReference type="PROSITE" id="PS50026">
    <property type="entry name" value="EGF_3"/>
    <property type="match status" value="1"/>
</dbReference>
<keyword evidence="5" id="KW-0677">Repeat</keyword>
<dbReference type="FunFam" id="2.90.10.10:FF:000005">
    <property type="entry name" value="G-type lectin S-receptor-like serine/threonine-protein kinase"/>
    <property type="match status" value="1"/>
</dbReference>
<dbReference type="PANTHER" id="PTHR32444:SF235">
    <property type="entry name" value="OS01G0783900 PROTEIN"/>
    <property type="match status" value="1"/>
</dbReference>
<proteinExistence type="predicted"/>
<dbReference type="GO" id="GO:0005537">
    <property type="term" value="F:D-mannose binding"/>
    <property type="evidence" value="ECO:0007669"/>
    <property type="project" value="UniProtKB-KW"/>
</dbReference>
<evidence type="ECO:0000313" key="16">
    <source>
        <dbReference type="Proteomes" id="UP000652761"/>
    </source>
</evidence>
<evidence type="ECO:0000259" key="14">
    <source>
        <dbReference type="PROSITE" id="PS50948"/>
    </source>
</evidence>
<dbReference type="EC" id="2.7.11.1" evidence="2"/>
<sequence>MEECSSSLNGVFFAAFFSVFFSLAAAADTIAAGQSINQTESLVSAEGWFRLGFFSPGKSRRRYLGIWYDQMTPQTVVWVANRWSPLPESSLGFLTLAENGTLLLTDGWGVVYWATAVSTEDVRGPVARLMNSGNLVVDGQGRHVWQSFDHPGDTMLPGMKVGCNVGTGLTPYFTSWRAADDPAPGDFTLAIDARGTTQVFFINGTAPLWRLGPWVGRHFTGVHDINAYNSFIYSYTNNFGSVSFKFDVWDSSMITRIVLQPWGTMEHFVWSNATSRWDSIWKAPGDTCDGYNRCGPNGVCNGTSPAATCGCLPGFVPRWPLEWEKGITGGGCVRQVELECPRGKGSFSMLTRAKLPDTSGAAMALGVGLEACMVACLRNCSCTAFSSSDGSGCITWFSDLVDIRVFKPPDTKVYLIIDAGQDLYVWQPGRRSHPSFRTA</sequence>
<dbReference type="Pfam" id="PF08276">
    <property type="entry name" value="PAN_2"/>
    <property type="match status" value="1"/>
</dbReference>
<dbReference type="GO" id="GO:0051707">
    <property type="term" value="P:response to other organism"/>
    <property type="evidence" value="ECO:0007669"/>
    <property type="project" value="UniProtKB-ARBA"/>
</dbReference>
<organism evidence="15 16">
    <name type="scientific">Colocasia esculenta</name>
    <name type="common">Wild taro</name>
    <name type="synonym">Arum esculentum</name>
    <dbReference type="NCBI Taxonomy" id="4460"/>
    <lineage>
        <taxon>Eukaryota</taxon>
        <taxon>Viridiplantae</taxon>
        <taxon>Streptophyta</taxon>
        <taxon>Embryophyta</taxon>
        <taxon>Tracheophyta</taxon>
        <taxon>Spermatophyta</taxon>
        <taxon>Magnoliopsida</taxon>
        <taxon>Liliopsida</taxon>
        <taxon>Araceae</taxon>
        <taxon>Aroideae</taxon>
        <taxon>Colocasieae</taxon>
        <taxon>Colocasia</taxon>
    </lineage>
</organism>
<dbReference type="Pfam" id="PF01453">
    <property type="entry name" value="B_lectin"/>
    <property type="match status" value="1"/>
</dbReference>
<keyword evidence="7" id="KW-1015">Disulfide bond</keyword>
<dbReference type="SMART" id="SM00108">
    <property type="entry name" value="B_lectin"/>
    <property type="match status" value="1"/>
</dbReference>
<dbReference type="PIRSF" id="PIRSF002686">
    <property type="entry name" value="SLG"/>
    <property type="match status" value="1"/>
</dbReference>
<evidence type="ECO:0000259" key="13">
    <source>
        <dbReference type="PROSITE" id="PS50927"/>
    </source>
</evidence>
<keyword evidence="4 11" id="KW-0732">Signal</keyword>
<dbReference type="PANTHER" id="PTHR32444">
    <property type="entry name" value="BULB-TYPE LECTIN DOMAIN-CONTAINING PROTEIN"/>
    <property type="match status" value="1"/>
</dbReference>
<dbReference type="SUPFAM" id="SSF51110">
    <property type="entry name" value="alpha-D-mannose-specific plant lectins"/>
    <property type="match status" value="1"/>
</dbReference>
<dbReference type="AlphaFoldDB" id="A0A843XMY9"/>
<dbReference type="EMBL" id="NMUH01010074">
    <property type="protein sequence ID" value="MQM20686.1"/>
    <property type="molecule type" value="Genomic_DNA"/>
</dbReference>
<evidence type="ECO:0000313" key="15">
    <source>
        <dbReference type="EMBL" id="MQM20686.1"/>
    </source>
</evidence>
<dbReference type="Gene3D" id="2.90.10.10">
    <property type="entry name" value="Bulb-type lectin domain"/>
    <property type="match status" value="1"/>
</dbReference>
<protein>
    <recommendedName>
        <fullName evidence="2">non-specific serine/threonine protein kinase</fullName>
        <ecNumber evidence="2">2.7.11.1</ecNumber>
    </recommendedName>
</protein>
<feature type="chain" id="PRO_5032679273" description="non-specific serine/threonine protein kinase" evidence="11">
    <location>
        <begin position="27"/>
        <end position="439"/>
    </location>
</feature>
<dbReference type="PROSITE" id="PS50948">
    <property type="entry name" value="PAN"/>
    <property type="match status" value="1"/>
</dbReference>
<evidence type="ECO:0000256" key="4">
    <source>
        <dbReference type="ARBA" id="ARBA00022729"/>
    </source>
</evidence>
<evidence type="ECO:0000256" key="11">
    <source>
        <dbReference type="SAM" id="SignalP"/>
    </source>
</evidence>
<evidence type="ECO:0000256" key="7">
    <source>
        <dbReference type="ARBA" id="ARBA00023157"/>
    </source>
</evidence>
<dbReference type="CDD" id="cd00028">
    <property type="entry name" value="B_lectin"/>
    <property type="match status" value="1"/>
</dbReference>
<dbReference type="InterPro" id="IPR001480">
    <property type="entry name" value="Bulb-type_lectin_dom"/>
</dbReference>
<feature type="signal peptide" evidence="11">
    <location>
        <begin position="1"/>
        <end position="26"/>
    </location>
</feature>
<evidence type="ECO:0000256" key="5">
    <source>
        <dbReference type="ARBA" id="ARBA00022737"/>
    </source>
</evidence>
<evidence type="ECO:0000256" key="1">
    <source>
        <dbReference type="ARBA" id="ARBA00003061"/>
    </source>
</evidence>
<comment type="catalytic activity">
    <reaction evidence="9">
        <text>L-seryl-[protein] + ATP = O-phospho-L-seryl-[protein] + ADP + H(+)</text>
        <dbReference type="Rhea" id="RHEA:17989"/>
        <dbReference type="Rhea" id="RHEA-COMP:9863"/>
        <dbReference type="Rhea" id="RHEA-COMP:11604"/>
        <dbReference type="ChEBI" id="CHEBI:15378"/>
        <dbReference type="ChEBI" id="CHEBI:29999"/>
        <dbReference type="ChEBI" id="CHEBI:30616"/>
        <dbReference type="ChEBI" id="CHEBI:83421"/>
        <dbReference type="ChEBI" id="CHEBI:456216"/>
        <dbReference type="EC" id="2.7.11.1"/>
    </reaction>
</comment>
<keyword evidence="16" id="KW-1185">Reference proteome</keyword>
<dbReference type="InterPro" id="IPR035446">
    <property type="entry name" value="SLSG/EP1"/>
</dbReference>
<evidence type="ECO:0000256" key="10">
    <source>
        <dbReference type="PROSITE-ProRule" id="PRU00076"/>
    </source>
</evidence>
<evidence type="ECO:0000256" key="3">
    <source>
        <dbReference type="ARBA" id="ARBA00022546"/>
    </source>
</evidence>
<comment type="catalytic activity">
    <reaction evidence="8">
        <text>L-threonyl-[protein] + ATP = O-phospho-L-threonyl-[protein] + ADP + H(+)</text>
        <dbReference type="Rhea" id="RHEA:46608"/>
        <dbReference type="Rhea" id="RHEA-COMP:11060"/>
        <dbReference type="Rhea" id="RHEA-COMP:11605"/>
        <dbReference type="ChEBI" id="CHEBI:15378"/>
        <dbReference type="ChEBI" id="CHEBI:30013"/>
        <dbReference type="ChEBI" id="CHEBI:30616"/>
        <dbReference type="ChEBI" id="CHEBI:61977"/>
        <dbReference type="ChEBI" id="CHEBI:456216"/>
        <dbReference type="EC" id="2.7.11.1"/>
    </reaction>
</comment>
<keyword evidence="3" id="KW-0348">Hemagglutinin</keyword>
<dbReference type="InterPro" id="IPR000858">
    <property type="entry name" value="S_locus_glycoprot_dom"/>
</dbReference>
<feature type="domain" description="EGF-like" evidence="12">
    <location>
        <begin position="284"/>
        <end position="321"/>
    </location>
</feature>
<comment type="function">
    <text evidence="1">Involved in sporophytic self-incompatibility system (the inability of flowering plants to achieve self-fertilization).</text>
</comment>
<evidence type="ECO:0000256" key="9">
    <source>
        <dbReference type="ARBA" id="ARBA00048679"/>
    </source>
</evidence>
<name>A0A843XMY9_COLES</name>
<feature type="domain" description="Apple" evidence="14">
    <location>
        <begin position="340"/>
        <end position="419"/>
    </location>
</feature>
<dbReference type="PROSITE" id="PS50927">
    <property type="entry name" value="BULB_LECTIN"/>
    <property type="match status" value="1"/>
</dbReference>
<comment type="caution">
    <text evidence="10">Lacks conserved residue(s) required for the propagation of feature annotation.</text>
</comment>
<gene>
    <name evidence="15" type="ORF">Taro_053708</name>
</gene>
<evidence type="ECO:0000256" key="8">
    <source>
        <dbReference type="ARBA" id="ARBA00047899"/>
    </source>
</evidence>
<keyword evidence="6" id="KW-0430">Lectin</keyword>
<keyword evidence="6" id="KW-0465">Mannose-binding</keyword>